<keyword evidence="3" id="KW-1185">Reference proteome</keyword>
<protein>
    <submittedName>
        <fullName evidence="2">Uncharacterized protein</fullName>
    </submittedName>
</protein>
<proteinExistence type="predicted"/>
<evidence type="ECO:0000256" key="1">
    <source>
        <dbReference type="SAM" id="MobiDB-lite"/>
    </source>
</evidence>
<dbReference type="EMBL" id="JAUQOP010000009">
    <property type="protein sequence ID" value="MDO7897059.1"/>
    <property type="molecule type" value="Genomic_DNA"/>
</dbReference>
<organism evidence="2 3">
    <name type="scientific">Pseudomonas citrulli</name>
    <dbReference type="NCBI Taxonomy" id="3064347"/>
    <lineage>
        <taxon>Bacteria</taxon>
        <taxon>Pseudomonadati</taxon>
        <taxon>Pseudomonadota</taxon>
        <taxon>Gammaproteobacteria</taxon>
        <taxon>Pseudomonadales</taxon>
        <taxon>Pseudomonadaceae</taxon>
        <taxon>Pseudomonas</taxon>
    </lineage>
</organism>
<name>A0ABT9C1T4_9PSED</name>
<evidence type="ECO:0000313" key="3">
    <source>
        <dbReference type="Proteomes" id="UP001228019"/>
    </source>
</evidence>
<sequence length="78" mass="8513">MTTQDSRGQARASEKAGSMPAKDASGEPVPVVERDIHQPDPATDKVDKAITPTSIKSREQDAEKLQEKVGQVEKKLDR</sequence>
<evidence type="ECO:0000313" key="2">
    <source>
        <dbReference type="EMBL" id="MDO7897059.1"/>
    </source>
</evidence>
<reference evidence="2 3" key="1">
    <citation type="submission" date="2023-07" db="EMBL/GenBank/DDBJ databases">
        <title>Identification of four novel Pseudomonas species associated with bacterial leaf spot of cucurbits.</title>
        <authorList>
            <person name="Fullem K.R."/>
        </authorList>
    </citation>
    <scope>NUCLEOTIDE SEQUENCE [LARGE SCALE GENOMIC DNA]</scope>
    <source>
        <strain evidence="2 3">K18</strain>
    </source>
</reference>
<feature type="compositionally biased region" description="Basic and acidic residues" evidence="1">
    <location>
        <begin position="32"/>
        <end position="48"/>
    </location>
</feature>
<feature type="compositionally biased region" description="Basic and acidic residues" evidence="1">
    <location>
        <begin position="56"/>
        <end position="78"/>
    </location>
</feature>
<accession>A0ABT9C1T4</accession>
<comment type="caution">
    <text evidence="2">The sequence shown here is derived from an EMBL/GenBank/DDBJ whole genome shotgun (WGS) entry which is preliminary data.</text>
</comment>
<dbReference type="Proteomes" id="UP001228019">
    <property type="component" value="Unassembled WGS sequence"/>
</dbReference>
<gene>
    <name evidence="2" type="ORF">Q6A48_09125</name>
</gene>
<feature type="region of interest" description="Disordered" evidence="1">
    <location>
        <begin position="1"/>
        <end position="78"/>
    </location>
</feature>
<dbReference type="RefSeq" id="WP_304553706.1">
    <property type="nucleotide sequence ID" value="NZ_JAUQOP010000009.1"/>
</dbReference>